<feature type="non-terminal residue" evidence="2">
    <location>
        <position position="1"/>
    </location>
</feature>
<sequence>STIVPYHRTFVEQRIAQPTRTKGQSQGNEYLTATFIRAIVTRTVTQTTTTPSTAQDISLRVGRSRRKDDLPSQKTRMPPGTESRW</sequence>
<feature type="compositionally biased region" description="Low complexity" evidence="1">
    <location>
        <begin position="45"/>
        <end position="55"/>
    </location>
</feature>
<reference evidence="2 3" key="1">
    <citation type="journal article" date="2012" name="PLoS Pathog.">
        <title>Diverse lifestyles and strategies of plant pathogenesis encoded in the genomes of eighteen Dothideomycetes fungi.</title>
        <authorList>
            <person name="Ohm R.A."/>
            <person name="Feau N."/>
            <person name="Henrissat B."/>
            <person name="Schoch C.L."/>
            <person name="Horwitz B.A."/>
            <person name="Barry K.W."/>
            <person name="Condon B.J."/>
            <person name="Copeland A.C."/>
            <person name="Dhillon B."/>
            <person name="Glaser F."/>
            <person name="Hesse C.N."/>
            <person name="Kosti I."/>
            <person name="LaButti K."/>
            <person name="Lindquist E.A."/>
            <person name="Lucas S."/>
            <person name="Salamov A.A."/>
            <person name="Bradshaw R.E."/>
            <person name="Ciuffetti L."/>
            <person name="Hamelin R.C."/>
            <person name="Kema G.H.J."/>
            <person name="Lawrence C."/>
            <person name="Scott J.A."/>
            <person name="Spatafora J.W."/>
            <person name="Turgeon B.G."/>
            <person name="de Wit P.J.G.M."/>
            <person name="Zhong S."/>
            <person name="Goodwin S.B."/>
            <person name="Grigoriev I.V."/>
        </authorList>
    </citation>
    <scope>NUCLEOTIDE SEQUENCE [LARGE SCALE GENOMIC DNA]</scope>
    <source>
        <strain evidence="3">C5 / ATCC 48332 / race O</strain>
    </source>
</reference>
<gene>
    <name evidence="2" type="ORF">COCHEDRAFT_1116322</name>
</gene>
<organism evidence="2 3">
    <name type="scientific">Cochliobolus heterostrophus (strain C5 / ATCC 48332 / race O)</name>
    <name type="common">Southern corn leaf blight fungus</name>
    <name type="synonym">Bipolaris maydis</name>
    <dbReference type="NCBI Taxonomy" id="701091"/>
    <lineage>
        <taxon>Eukaryota</taxon>
        <taxon>Fungi</taxon>
        <taxon>Dikarya</taxon>
        <taxon>Ascomycota</taxon>
        <taxon>Pezizomycotina</taxon>
        <taxon>Dothideomycetes</taxon>
        <taxon>Pleosporomycetidae</taxon>
        <taxon>Pleosporales</taxon>
        <taxon>Pleosporineae</taxon>
        <taxon>Pleosporaceae</taxon>
        <taxon>Bipolaris</taxon>
    </lineage>
</organism>
<dbReference type="Proteomes" id="UP000016936">
    <property type="component" value="Unassembled WGS sequence"/>
</dbReference>
<dbReference type="AlphaFoldDB" id="M2UE13"/>
<dbReference type="HOGENOM" id="CLU_2518568_0_0_1"/>
<dbReference type="EMBL" id="KB445585">
    <property type="protein sequence ID" value="EMD86142.1"/>
    <property type="molecule type" value="Genomic_DNA"/>
</dbReference>
<evidence type="ECO:0000256" key="1">
    <source>
        <dbReference type="SAM" id="MobiDB-lite"/>
    </source>
</evidence>
<reference evidence="3" key="2">
    <citation type="journal article" date="2013" name="PLoS Genet.">
        <title>Comparative genome structure, secondary metabolite, and effector coding capacity across Cochliobolus pathogens.</title>
        <authorList>
            <person name="Condon B.J."/>
            <person name="Leng Y."/>
            <person name="Wu D."/>
            <person name="Bushley K.E."/>
            <person name="Ohm R.A."/>
            <person name="Otillar R."/>
            <person name="Martin J."/>
            <person name="Schackwitz W."/>
            <person name="Grimwood J."/>
            <person name="MohdZainudin N."/>
            <person name="Xue C."/>
            <person name="Wang R."/>
            <person name="Manning V.A."/>
            <person name="Dhillon B."/>
            <person name="Tu Z.J."/>
            <person name="Steffenson B.J."/>
            <person name="Salamov A."/>
            <person name="Sun H."/>
            <person name="Lowry S."/>
            <person name="LaButti K."/>
            <person name="Han J."/>
            <person name="Copeland A."/>
            <person name="Lindquist E."/>
            <person name="Barry K."/>
            <person name="Schmutz J."/>
            <person name="Baker S.E."/>
            <person name="Ciuffetti L.M."/>
            <person name="Grigoriev I.V."/>
            <person name="Zhong S."/>
            <person name="Turgeon B.G."/>
        </authorList>
    </citation>
    <scope>NUCLEOTIDE SEQUENCE [LARGE SCALE GENOMIC DNA]</scope>
    <source>
        <strain evidence="3">C5 / ATCC 48332 / race O</strain>
    </source>
</reference>
<accession>M2UE13</accession>
<evidence type="ECO:0000313" key="3">
    <source>
        <dbReference type="Proteomes" id="UP000016936"/>
    </source>
</evidence>
<proteinExistence type="predicted"/>
<keyword evidence="3" id="KW-1185">Reference proteome</keyword>
<evidence type="ECO:0000313" key="2">
    <source>
        <dbReference type="EMBL" id="EMD86142.1"/>
    </source>
</evidence>
<name>M2UE13_COCH5</name>
<protein>
    <submittedName>
        <fullName evidence="2">Uncharacterized protein</fullName>
    </submittedName>
</protein>
<feature type="region of interest" description="Disordered" evidence="1">
    <location>
        <begin position="45"/>
        <end position="85"/>
    </location>
</feature>